<evidence type="ECO:0000256" key="3">
    <source>
        <dbReference type="ARBA" id="ARBA00015713"/>
    </source>
</evidence>
<dbReference type="GO" id="GO:0009755">
    <property type="term" value="P:hormone-mediated signaling pathway"/>
    <property type="evidence" value="ECO:0007669"/>
    <property type="project" value="TreeGrafter"/>
</dbReference>
<evidence type="ECO:0000313" key="13">
    <source>
        <dbReference type="Proteomes" id="UP000019118"/>
    </source>
</evidence>
<dbReference type="GO" id="GO:0005615">
    <property type="term" value="C:extracellular space"/>
    <property type="evidence" value="ECO:0007669"/>
    <property type="project" value="TreeGrafter"/>
</dbReference>
<keyword evidence="13" id="KW-1185">Reference proteome</keyword>
<comment type="similarity">
    <text evidence="2">Belongs to the CRF-binding protein family.</text>
</comment>
<organism evidence="12 13">
    <name type="scientific">Dendroctonus ponderosae</name>
    <name type="common">Mountain pine beetle</name>
    <dbReference type="NCBI Taxonomy" id="77166"/>
    <lineage>
        <taxon>Eukaryota</taxon>
        <taxon>Metazoa</taxon>
        <taxon>Ecdysozoa</taxon>
        <taxon>Arthropoda</taxon>
        <taxon>Hexapoda</taxon>
        <taxon>Insecta</taxon>
        <taxon>Pterygota</taxon>
        <taxon>Neoptera</taxon>
        <taxon>Endopterygota</taxon>
        <taxon>Coleoptera</taxon>
        <taxon>Polyphaga</taxon>
        <taxon>Cucujiformia</taxon>
        <taxon>Curculionidae</taxon>
        <taxon>Scolytinae</taxon>
        <taxon>Dendroctonus</taxon>
    </lineage>
</organism>
<keyword evidence="6" id="KW-1015">Disulfide bond</keyword>
<dbReference type="InterPro" id="IPR056177">
    <property type="entry name" value="CRF-BP_N"/>
</dbReference>
<evidence type="ECO:0000259" key="10">
    <source>
        <dbReference type="Pfam" id="PF05428"/>
    </source>
</evidence>
<feature type="domain" description="Corticotropin-releasing factor binding protein N-terminal" evidence="10">
    <location>
        <begin position="36"/>
        <end position="155"/>
    </location>
</feature>
<dbReference type="PANTHER" id="PTHR10278">
    <property type="entry name" value="CORTICOTROPIN-RELEASING FACTOR-BINDING PROTEIN"/>
    <property type="match status" value="1"/>
</dbReference>
<evidence type="ECO:0000256" key="5">
    <source>
        <dbReference type="ARBA" id="ARBA00022729"/>
    </source>
</evidence>
<evidence type="ECO:0000256" key="4">
    <source>
        <dbReference type="ARBA" id="ARBA00022525"/>
    </source>
</evidence>
<dbReference type="GO" id="GO:0051424">
    <property type="term" value="F:corticotropin-releasing hormone binding"/>
    <property type="evidence" value="ECO:0007669"/>
    <property type="project" value="InterPro"/>
</dbReference>
<evidence type="ECO:0000256" key="2">
    <source>
        <dbReference type="ARBA" id="ARBA00008313"/>
    </source>
</evidence>
<evidence type="ECO:0000256" key="9">
    <source>
        <dbReference type="ARBA" id="ARBA00033162"/>
    </source>
</evidence>
<dbReference type="Pfam" id="PF23541">
    <property type="entry name" value="CRF-BP_C"/>
    <property type="match status" value="1"/>
</dbReference>
<keyword evidence="5" id="KW-0732">Signal</keyword>
<reference evidence="13" key="1">
    <citation type="journal article" date="2013" name="Genome Biol.">
        <title>Draft genome of the mountain pine beetle, Dendroctonus ponderosae Hopkins, a major forest pest.</title>
        <authorList>
            <person name="Keeling C.I."/>
            <person name="Yuen M.M."/>
            <person name="Liao N.Y."/>
            <person name="Docking T.R."/>
            <person name="Chan S.K."/>
            <person name="Taylor G.A."/>
            <person name="Palmquist D.L."/>
            <person name="Jackman S.D."/>
            <person name="Nguyen A."/>
            <person name="Li M."/>
            <person name="Henderson H."/>
            <person name="Janes J.K."/>
            <person name="Zhao Y."/>
            <person name="Pandoh P."/>
            <person name="Moore R."/>
            <person name="Sperling F.A."/>
            <person name="Huber D.P."/>
            <person name="Birol I."/>
            <person name="Jones S.J."/>
            <person name="Bohlmann J."/>
        </authorList>
    </citation>
    <scope>NUCLEOTIDE SEQUENCE</scope>
</reference>
<evidence type="ECO:0000259" key="11">
    <source>
        <dbReference type="Pfam" id="PF23541"/>
    </source>
</evidence>
<comment type="function">
    <text evidence="8">Binds CRF and inactivates it. May prevent inappropriate pituitary-adrenal stimulation in pregnancy.</text>
</comment>
<dbReference type="Gene3D" id="2.60.120.290">
    <property type="entry name" value="Spermadhesin, CUB domain"/>
    <property type="match status" value="1"/>
</dbReference>
<keyword evidence="7" id="KW-0325">Glycoprotein</keyword>
<evidence type="ECO:0000256" key="1">
    <source>
        <dbReference type="ARBA" id="ARBA00004613"/>
    </source>
</evidence>
<comment type="subcellular location">
    <subcellularLocation>
        <location evidence="1">Secreted</location>
    </subcellularLocation>
</comment>
<name>A0AAR5PGT3_DENPD</name>
<protein>
    <recommendedName>
        <fullName evidence="3">Corticotropin-releasing factor-binding protein</fullName>
    </recommendedName>
    <alternativeName>
        <fullName evidence="9">Corticotropin-releasing hormone-binding protein</fullName>
    </alternativeName>
</protein>
<dbReference type="Proteomes" id="UP000019118">
    <property type="component" value="Unassembled WGS sequence"/>
</dbReference>
<dbReference type="InterPro" id="IPR008435">
    <property type="entry name" value="CRF-bd"/>
</dbReference>
<feature type="domain" description="Corticotropin-releasing factor binding protein C-terminal" evidence="11">
    <location>
        <begin position="177"/>
        <end position="246"/>
    </location>
</feature>
<dbReference type="InterPro" id="IPR035914">
    <property type="entry name" value="Sperma_CUB_dom_sf"/>
</dbReference>
<dbReference type="SUPFAM" id="SSF49854">
    <property type="entry name" value="Spermadhesin, CUB domain"/>
    <property type="match status" value="1"/>
</dbReference>
<dbReference type="EnsemblMetazoa" id="XM_019904689.1">
    <property type="protein sequence ID" value="XP_019760248.1"/>
    <property type="gene ID" value="LOC109537800"/>
</dbReference>
<evidence type="ECO:0000256" key="6">
    <source>
        <dbReference type="ARBA" id="ARBA00023157"/>
    </source>
</evidence>
<dbReference type="Pfam" id="PF05428">
    <property type="entry name" value="CRF-BP_N"/>
    <property type="match status" value="1"/>
</dbReference>
<evidence type="ECO:0000256" key="8">
    <source>
        <dbReference type="ARBA" id="ARBA00024997"/>
    </source>
</evidence>
<dbReference type="GO" id="GO:0051460">
    <property type="term" value="P:negative regulation of corticotropin secretion"/>
    <property type="evidence" value="ECO:0007669"/>
    <property type="project" value="TreeGrafter"/>
</dbReference>
<proteinExistence type="inferred from homology"/>
<evidence type="ECO:0000256" key="7">
    <source>
        <dbReference type="ARBA" id="ARBA00023180"/>
    </source>
</evidence>
<dbReference type="PANTHER" id="PTHR10278:SF0">
    <property type="entry name" value="CORTICOTROPIN-RELEASING FACTOR-BINDING PROTEIN"/>
    <property type="match status" value="1"/>
</dbReference>
<sequence length="268" mass="30103">DSQQPSPDFHLSQEIGELLLSPPIRPKRDYEHHIEECVHMISEEGVFYHKAKTTPDGLACGIYIFGASNQKVEIHFNYLNVPCENGGLIAVVDGWELNGELFPSPEDHSKSLKSRFSEFCGQRKIKQTFISSQNVALIQYRMPARGTSFSFSVRYIKNLNRKYIICCGQLVYCQKRGLDDYVQIGGSLGLDNGNMKLADSVCGLNSQPTRSAEYIGCETTTVRLVSSGAFDNSVTVSFTRLIENDIDMYMSVICNPEDLPTERYVIQC</sequence>
<dbReference type="AlphaFoldDB" id="A0AAR5PGT3"/>
<dbReference type="InterPro" id="IPR056178">
    <property type="entry name" value="CRF-BP_C"/>
</dbReference>
<accession>A0AAR5PGT3</accession>
<keyword evidence="4" id="KW-0964">Secreted</keyword>
<reference evidence="12" key="2">
    <citation type="submission" date="2024-08" db="UniProtKB">
        <authorList>
            <consortium name="EnsemblMetazoa"/>
        </authorList>
    </citation>
    <scope>IDENTIFICATION</scope>
</reference>
<evidence type="ECO:0000313" key="12">
    <source>
        <dbReference type="EnsemblMetazoa" id="XP_019760248.1"/>
    </source>
</evidence>